<dbReference type="AlphaFoldDB" id="A0A1Q3DCR8"/>
<dbReference type="Pfam" id="PF14291">
    <property type="entry name" value="DUF4371"/>
    <property type="match status" value="1"/>
</dbReference>
<accession>A0A1Q3DCR8</accession>
<comment type="caution">
    <text evidence="2">The sequence shown here is derived from an EMBL/GenBank/DDBJ whole genome shotgun (WGS) entry which is preliminary data.</text>
</comment>
<dbReference type="Proteomes" id="UP000187406">
    <property type="component" value="Unassembled WGS sequence"/>
</dbReference>
<evidence type="ECO:0000313" key="3">
    <source>
        <dbReference type="Proteomes" id="UP000187406"/>
    </source>
</evidence>
<reference evidence="3" key="1">
    <citation type="submission" date="2016-04" db="EMBL/GenBank/DDBJ databases">
        <title>Cephalotus genome sequencing.</title>
        <authorList>
            <person name="Fukushima K."/>
            <person name="Hasebe M."/>
            <person name="Fang X."/>
        </authorList>
    </citation>
    <scope>NUCLEOTIDE SEQUENCE [LARGE SCALE GENOMIC DNA]</scope>
    <source>
        <strain evidence="3">cv. St1</strain>
    </source>
</reference>
<dbReference type="SUPFAM" id="SSF53098">
    <property type="entry name" value="Ribonuclease H-like"/>
    <property type="match status" value="1"/>
</dbReference>
<dbReference type="PANTHER" id="PTHR11697:SF230">
    <property type="entry name" value="ZINC FINGER, MYM DOMAIN CONTAINING 1"/>
    <property type="match status" value="1"/>
</dbReference>
<protein>
    <submittedName>
        <fullName evidence="2">DUF4371 domain-containing protein</fullName>
    </submittedName>
</protein>
<dbReference type="STRING" id="3775.A0A1Q3DCR8"/>
<dbReference type="InParanoid" id="A0A1Q3DCR8"/>
<dbReference type="EMBL" id="BDDD01006050">
    <property type="protein sequence ID" value="GAV90219.1"/>
    <property type="molecule type" value="Genomic_DNA"/>
</dbReference>
<feature type="non-terminal residue" evidence="2">
    <location>
        <position position="1"/>
    </location>
</feature>
<sequence length="357" mass="40548">TIIYRQSDHARQEYRTRLNAIVDCVRFLLRQGMTFRGNDESENSKNQGNFLELLKFLGNHNEDINNVTLCNAPENQQMTAPEIQKDIVNASAVETTNWKRFILYFDKAHDISSKEQMVVALRFVNREGCVVERFIGIVHVSSTVSLSLKMAIEALFSKYGLSLSSIRGQGYDGASNMRGEFGGLKSFIIKENKFAHYIHCFTHQLQLALVATVKNHVHVALLFNIVTNLLNIFGASCKRRDQLDKHSERVFKALENNGLVTGKGLNQEICLKRPFDTRWGSHYGTLINLIVIFPDIIKVLDIITVVGSNSEQRGESCSLMEALQCFNFIFCLHLMRDTLGITNKLSQALQRKEQDII</sequence>
<feature type="domain" description="DUF4371" evidence="1">
    <location>
        <begin position="3"/>
        <end position="183"/>
    </location>
</feature>
<proteinExistence type="predicted"/>
<dbReference type="InterPro" id="IPR025398">
    <property type="entry name" value="DUF4371"/>
</dbReference>
<evidence type="ECO:0000259" key="1">
    <source>
        <dbReference type="Pfam" id="PF14291"/>
    </source>
</evidence>
<dbReference type="InterPro" id="IPR012337">
    <property type="entry name" value="RNaseH-like_sf"/>
</dbReference>
<dbReference type="PANTHER" id="PTHR11697">
    <property type="entry name" value="GENERAL TRANSCRIPTION FACTOR 2-RELATED ZINC FINGER PROTEIN"/>
    <property type="match status" value="1"/>
</dbReference>
<evidence type="ECO:0000313" key="2">
    <source>
        <dbReference type="EMBL" id="GAV90219.1"/>
    </source>
</evidence>
<organism evidence="2 3">
    <name type="scientific">Cephalotus follicularis</name>
    <name type="common">Albany pitcher plant</name>
    <dbReference type="NCBI Taxonomy" id="3775"/>
    <lineage>
        <taxon>Eukaryota</taxon>
        <taxon>Viridiplantae</taxon>
        <taxon>Streptophyta</taxon>
        <taxon>Embryophyta</taxon>
        <taxon>Tracheophyta</taxon>
        <taxon>Spermatophyta</taxon>
        <taxon>Magnoliopsida</taxon>
        <taxon>eudicotyledons</taxon>
        <taxon>Gunneridae</taxon>
        <taxon>Pentapetalae</taxon>
        <taxon>rosids</taxon>
        <taxon>fabids</taxon>
        <taxon>Oxalidales</taxon>
        <taxon>Cephalotaceae</taxon>
        <taxon>Cephalotus</taxon>
    </lineage>
</organism>
<dbReference type="InterPro" id="IPR055298">
    <property type="entry name" value="AtLOH3-like"/>
</dbReference>
<gene>
    <name evidence="2" type="ORF">CFOL_v3_33628</name>
</gene>
<dbReference type="OrthoDB" id="6621980at2759"/>
<feature type="non-terminal residue" evidence="2">
    <location>
        <position position="357"/>
    </location>
</feature>
<keyword evidence="3" id="KW-1185">Reference proteome</keyword>
<name>A0A1Q3DCR8_CEPFO</name>